<dbReference type="EMBL" id="QJSL01000017">
    <property type="protein sequence ID" value="RXW27742.1"/>
    <property type="molecule type" value="Genomic_DNA"/>
</dbReference>
<dbReference type="GO" id="GO:0051536">
    <property type="term" value="F:iron-sulfur cluster binding"/>
    <property type="evidence" value="ECO:0007669"/>
    <property type="project" value="InterPro"/>
</dbReference>
<proteinExistence type="predicted"/>
<accession>A0A4Q2E6F5</accession>
<dbReference type="AlphaFoldDB" id="A0A4Q2E6F5"/>
<organism evidence="1 2">
    <name type="scientific">Enterobacter cloacae</name>
    <dbReference type="NCBI Taxonomy" id="550"/>
    <lineage>
        <taxon>Bacteria</taxon>
        <taxon>Pseudomonadati</taxon>
        <taxon>Pseudomonadota</taxon>
        <taxon>Gammaproteobacteria</taxon>
        <taxon>Enterobacterales</taxon>
        <taxon>Enterobacteriaceae</taxon>
        <taxon>Enterobacter</taxon>
        <taxon>Enterobacter cloacae complex</taxon>
    </lineage>
</organism>
<evidence type="ECO:0000313" key="2">
    <source>
        <dbReference type="Proteomes" id="UP000290875"/>
    </source>
</evidence>
<protein>
    <submittedName>
        <fullName evidence="1">Protein ninF</fullName>
    </submittedName>
</protein>
<dbReference type="RefSeq" id="WP_129324741.1">
    <property type="nucleotide sequence ID" value="NZ_QJSL01000017.1"/>
</dbReference>
<name>A0A4Q2E6F5_ENTCL</name>
<dbReference type="Proteomes" id="UP000290875">
    <property type="component" value="Unassembled WGS sequence"/>
</dbReference>
<dbReference type="InterPro" id="IPR036010">
    <property type="entry name" value="2Fe-2S_ferredoxin-like_sf"/>
</dbReference>
<dbReference type="SUPFAM" id="SSF54292">
    <property type="entry name" value="2Fe-2S ferredoxin-like"/>
    <property type="match status" value="1"/>
</dbReference>
<reference evidence="1 2" key="1">
    <citation type="submission" date="2018-06" db="EMBL/GenBank/DDBJ databases">
        <title>Carbapenemase-producing Enterobacteriaceae present in wastewater treatment plant effluent and nearby surface waters in the US.</title>
        <authorList>
            <person name="Mathys D.A."/>
            <person name="Mollenkopf D.F."/>
            <person name="Feicht S.M."/>
            <person name="Adams R.J."/>
            <person name="Albers A.L."/>
            <person name="Grooters S.V."/>
            <person name="Stuever D.M."/>
            <person name="Daniels J.B."/>
            <person name="Wittum T.E."/>
        </authorList>
    </citation>
    <scope>NUCLEOTIDE SEQUENCE [LARGE SCALE GENOMIC DNA]</scope>
    <source>
        <strain evidence="1 2">GEO_4_Eff_A</strain>
    </source>
</reference>
<gene>
    <name evidence="1" type="ORF">DM877_17850</name>
</gene>
<sequence length="57" mass="6602">MLSPEQIRQYQAESNCRAGYCMQCKTKLMPREVHVCDRCAIELYPDPNGFMTEEDDG</sequence>
<comment type="caution">
    <text evidence="1">The sequence shown here is derived from an EMBL/GenBank/DDBJ whole genome shotgun (WGS) entry which is preliminary data.</text>
</comment>
<evidence type="ECO:0000313" key="1">
    <source>
        <dbReference type="EMBL" id="RXW27742.1"/>
    </source>
</evidence>